<sequence length="95" mass="10649">MGRRKATAGPARGSSRADHGVISEIREKHKLELENLTLTKHPFRTLHFFNLAMLQYLKRSAAYILSKRALFVLLTVMVVIPGVALLVTDGLHKKV</sequence>
<organism evidence="3 4">
    <name type="scientific">Aegilops tauschii subsp. strangulata</name>
    <name type="common">Goatgrass</name>
    <dbReference type="NCBI Taxonomy" id="200361"/>
    <lineage>
        <taxon>Eukaryota</taxon>
        <taxon>Viridiplantae</taxon>
        <taxon>Streptophyta</taxon>
        <taxon>Embryophyta</taxon>
        <taxon>Tracheophyta</taxon>
        <taxon>Spermatophyta</taxon>
        <taxon>Magnoliopsida</taxon>
        <taxon>Liliopsida</taxon>
        <taxon>Poales</taxon>
        <taxon>Poaceae</taxon>
        <taxon>BOP clade</taxon>
        <taxon>Pooideae</taxon>
        <taxon>Triticodae</taxon>
        <taxon>Triticeae</taxon>
        <taxon>Triticinae</taxon>
        <taxon>Aegilops</taxon>
    </lineage>
</organism>
<reference evidence="4" key="2">
    <citation type="journal article" date="2017" name="Nat. Plants">
        <title>The Aegilops tauschii genome reveals multiple impacts of transposons.</title>
        <authorList>
            <person name="Zhao G."/>
            <person name="Zou C."/>
            <person name="Li K."/>
            <person name="Wang K."/>
            <person name="Li T."/>
            <person name="Gao L."/>
            <person name="Zhang X."/>
            <person name="Wang H."/>
            <person name="Yang Z."/>
            <person name="Liu X."/>
            <person name="Jiang W."/>
            <person name="Mao L."/>
            <person name="Kong X."/>
            <person name="Jiao Y."/>
            <person name="Jia J."/>
        </authorList>
    </citation>
    <scope>NUCLEOTIDE SEQUENCE [LARGE SCALE GENOMIC DNA]</scope>
    <source>
        <strain evidence="4">cv. AL8/78</strain>
    </source>
</reference>
<name>A0A453FNT3_AEGTS</name>
<protein>
    <submittedName>
        <fullName evidence="3">Uncharacterized protein</fullName>
    </submittedName>
</protein>
<reference evidence="3" key="4">
    <citation type="submission" date="2019-03" db="UniProtKB">
        <authorList>
            <consortium name="EnsemblPlants"/>
        </authorList>
    </citation>
    <scope>IDENTIFICATION</scope>
</reference>
<keyword evidence="2" id="KW-0472">Membrane</keyword>
<evidence type="ECO:0000256" key="2">
    <source>
        <dbReference type="SAM" id="Phobius"/>
    </source>
</evidence>
<keyword evidence="4" id="KW-1185">Reference proteome</keyword>
<dbReference type="AlphaFoldDB" id="A0A453FNT3"/>
<evidence type="ECO:0000256" key="1">
    <source>
        <dbReference type="SAM" id="MobiDB-lite"/>
    </source>
</evidence>
<feature type="transmembrane region" description="Helical" evidence="2">
    <location>
        <begin position="69"/>
        <end position="87"/>
    </location>
</feature>
<reference evidence="3" key="3">
    <citation type="journal article" date="2017" name="Nature">
        <title>Genome sequence of the progenitor of the wheat D genome Aegilops tauschii.</title>
        <authorList>
            <person name="Luo M.C."/>
            <person name="Gu Y.Q."/>
            <person name="Puiu D."/>
            <person name="Wang H."/>
            <person name="Twardziok S.O."/>
            <person name="Deal K.R."/>
            <person name="Huo N."/>
            <person name="Zhu T."/>
            <person name="Wang L."/>
            <person name="Wang Y."/>
            <person name="McGuire P.E."/>
            <person name="Liu S."/>
            <person name="Long H."/>
            <person name="Ramasamy R.K."/>
            <person name="Rodriguez J.C."/>
            <person name="Van S.L."/>
            <person name="Yuan L."/>
            <person name="Wang Z."/>
            <person name="Xia Z."/>
            <person name="Xiao L."/>
            <person name="Anderson O.D."/>
            <person name="Ouyang S."/>
            <person name="Liang Y."/>
            <person name="Zimin A.V."/>
            <person name="Pertea G."/>
            <person name="Qi P."/>
            <person name="Bennetzen J.L."/>
            <person name="Dai X."/>
            <person name="Dawson M.W."/>
            <person name="Muller H.G."/>
            <person name="Kugler K."/>
            <person name="Rivarola-Duarte L."/>
            <person name="Spannagl M."/>
            <person name="Mayer K.F.X."/>
            <person name="Lu F.H."/>
            <person name="Bevan M.W."/>
            <person name="Leroy P."/>
            <person name="Li P."/>
            <person name="You F.M."/>
            <person name="Sun Q."/>
            <person name="Liu Z."/>
            <person name="Lyons E."/>
            <person name="Wicker T."/>
            <person name="Salzberg S.L."/>
            <person name="Devos K.M."/>
            <person name="Dvorak J."/>
        </authorList>
    </citation>
    <scope>NUCLEOTIDE SEQUENCE [LARGE SCALE GENOMIC DNA]</scope>
    <source>
        <strain evidence="3">cv. AL8/78</strain>
    </source>
</reference>
<keyword evidence="2" id="KW-1133">Transmembrane helix</keyword>
<reference evidence="4" key="1">
    <citation type="journal article" date="2014" name="Science">
        <title>Ancient hybridizations among the ancestral genomes of bread wheat.</title>
        <authorList>
            <consortium name="International Wheat Genome Sequencing Consortium,"/>
            <person name="Marcussen T."/>
            <person name="Sandve S.R."/>
            <person name="Heier L."/>
            <person name="Spannagl M."/>
            <person name="Pfeifer M."/>
            <person name="Jakobsen K.S."/>
            <person name="Wulff B.B."/>
            <person name="Steuernagel B."/>
            <person name="Mayer K.F."/>
            <person name="Olsen O.A."/>
        </authorList>
    </citation>
    <scope>NUCLEOTIDE SEQUENCE [LARGE SCALE GENOMIC DNA]</scope>
    <source>
        <strain evidence="4">cv. AL8/78</strain>
    </source>
</reference>
<accession>A0A453FNT3</accession>
<evidence type="ECO:0000313" key="4">
    <source>
        <dbReference type="Proteomes" id="UP000015105"/>
    </source>
</evidence>
<dbReference type="EnsemblPlants" id="AET3Gv20732500.2">
    <property type="protein sequence ID" value="AET3Gv20732500.2"/>
    <property type="gene ID" value="AET3Gv20732500"/>
</dbReference>
<reference evidence="3" key="5">
    <citation type="journal article" date="2021" name="G3 (Bethesda)">
        <title>Aegilops tauschii genome assembly Aet v5.0 features greater sequence contiguity and improved annotation.</title>
        <authorList>
            <person name="Wang L."/>
            <person name="Zhu T."/>
            <person name="Rodriguez J.C."/>
            <person name="Deal K.R."/>
            <person name="Dubcovsky J."/>
            <person name="McGuire P.E."/>
            <person name="Lux T."/>
            <person name="Spannagl M."/>
            <person name="Mayer K.F.X."/>
            <person name="Baldrich P."/>
            <person name="Meyers B.C."/>
            <person name="Huo N."/>
            <person name="Gu Y.Q."/>
            <person name="Zhou H."/>
            <person name="Devos K.M."/>
            <person name="Bennetzen J.L."/>
            <person name="Unver T."/>
            <person name="Budak H."/>
            <person name="Gulick P.J."/>
            <person name="Galiba G."/>
            <person name="Kalapos B."/>
            <person name="Nelson D.R."/>
            <person name="Li P."/>
            <person name="You F.M."/>
            <person name="Luo M.C."/>
            <person name="Dvorak J."/>
        </authorList>
    </citation>
    <scope>NUCLEOTIDE SEQUENCE [LARGE SCALE GENOMIC DNA]</scope>
    <source>
        <strain evidence="3">cv. AL8/78</strain>
    </source>
</reference>
<proteinExistence type="predicted"/>
<keyword evidence="2" id="KW-0812">Transmembrane</keyword>
<evidence type="ECO:0000313" key="3">
    <source>
        <dbReference type="EnsemblPlants" id="AET3Gv20732500.2"/>
    </source>
</evidence>
<dbReference type="Gramene" id="AET3Gv20732500.2">
    <property type="protein sequence ID" value="AET3Gv20732500.2"/>
    <property type="gene ID" value="AET3Gv20732500"/>
</dbReference>
<feature type="region of interest" description="Disordered" evidence="1">
    <location>
        <begin position="1"/>
        <end position="20"/>
    </location>
</feature>
<dbReference type="Proteomes" id="UP000015105">
    <property type="component" value="Chromosome 3D"/>
</dbReference>